<gene>
    <name evidence="1" type="ORF">E5L68_015685</name>
</gene>
<accession>A0ABW9JKA5</accession>
<evidence type="ECO:0000313" key="1">
    <source>
        <dbReference type="EMBL" id="MFN0292837.1"/>
    </source>
</evidence>
<organism evidence="1 2">
    <name type="scientific">Pedobacter helvus</name>
    <dbReference type="NCBI Taxonomy" id="2563444"/>
    <lineage>
        <taxon>Bacteria</taxon>
        <taxon>Pseudomonadati</taxon>
        <taxon>Bacteroidota</taxon>
        <taxon>Sphingobacteriia</taxon>
        <taxon>Sphingobacteriales</taxon>
        <taxon>Sphingobacteriaceae</taxon>
        <taxon>Pedobacter</taxon>
    </lineage>
</organism>
<sequence length="146" mass="16165">MKKFILIALLSAFIFKAKSQTPKQVQLFPQEYVGKTITFKNIAYMPTLTEMKGMYLVGIDIEGEGAEEFGFGSLDKITGAVGASIAKQMSKKGYGGYSKFYYGSVTGKVVKKSLSFGSNYVFVISKIVNHWLGEENKPKEVFTSIK</sequence>
<evidence type="ECO:0000313" key="2">
    <source>
        <dbReference type="Proteomes" id="UP001517367"/>
    </source>
</evidence>
<dbReference type="RefSeq" id="WP_138728597.1">
    <property type="nucleotide sequence ID" value="NZ_SRMP02000034.1"/>
</dbReference>
<proteinExistence type="predicted"/>
<dbReference type="EMBL" id="SRMP02000034">
    <property type="protein sequence ID" value="MFN0292837.1"/>
    <property type="molecule type" value="Genomic_DNA"/>
</dbReference>
<protein>
    <submittedName>
        <fullName evidence="1">Uncharacterized protein</fullName>
    </submittedName>
</protein>
<keyword evidence="2" id="KW-1185">Reference proteome</keyword>
<comment type="caution">
    <text evidence="1">The sequence shown here is derived from an EMBL/GenBank/DDBJ whole genome shotgun (WGS) entry which is preliminary data.</text>
</comment>
<dbReference type="Proteomes" id="UP001517367">
    <property type="component" value="Unassembled WGS sequence"/>
</dbReference>
<name>A0ABW9JKA5_9SPHI</name>
<reference evidence="1 2" key="1">
    <citation type="submission" date="2024-12" db="EMBL/GenBank/DDBJ databases">
        <authorList>
            <person name="Hu S."/>
        </authorList>
    </citation>
    <scope>NUCLEOTIDE SEQUENCE [LARGE SCALE GENOMIC DNA]</scope>
    <source>
        <strain evidence="1 2">P-25</strain>
    </source>
</reference>